<dbReference type="RefSeq" id="WP_135972020.1">
    <property type="nucleotide sequence ID" value="NZ_CP039291.1"/>
</dbReference>
<keyword evidence="3" id="KW-1185">Reference proteome</keyword>
<evidence type="ECO:0000256" key="1">
    <source>
        <dbReference type="SAM" id="Phobius"/>
    </source>
</evidence>
<dbReference type="OrthoDB" id="10014255at2"/>
<sequence length="183" mass="20004">MEAGTWVALVLGIGGAGWAITQFFVTRKDTRERDERDRLGAQASAQHERDTELERRWVQEKRLIYVRTQTVLSDLLDARTDMLTKPVGSPERQAAIDTDNAASILMNSVHAEINLLAPDAVRDAVFAAEQALEEVGAALLIDGVRTPPDPIGAATESCRAALNAMRADLGIGPVRDWRTAIED</sequence>
<evidence type="ECO:0000313" key="3">
    <source>
        <dbReference type="Proteomes" id="UP000296469"/>
    </source>
</evidence>
<dbReference type="AlphaFoldDB" id="A0A4P7SNA4"/>
<reference evidence="2 3" key="1">
    <citation type="submission" date="2019-04" db="EMBL/GenBank/DDBJ databases">
        <title>Isolation and identification of Cellulomonas shaoxiangyii sp. Nov. isolated from feces of the Tibetan antelopes (Pantholops hodgsonii) in the Qinghai-Tibet plateau of China.</title>
        <authorList>
            <person name="Tian Z."/>
        </authorList>
    </citation>
    <scope>NUCLEOTIDE SEQUENCE [LARGE SCALE GENOMIC DNA]</scope>
    <source>
        <strain evidence="2 3">Z28</strain>
    </source>
</reference>
<feature type="transmembrane region" description="Helical" evidence="1">
    <location>
        <begin position="6"/>
        <end position="26"/>
    </location>
</feature>
<protein>
    <submittedName>
        <fullName evidence="2">Uncharacterized protein</fullName>
    </submittedName>
</protein>
<dbReference type="Proteomes" id="UP000296469">
    <property type="component" value="Chromosome"/>
</dbReference>
<accession>A0A4P7SNA4</accession>
<keyword evidence="1" id="KW-0472">Membrane</keyword>
<keyword evidence="1" id="KW-1133">Transmembrane helix</keyword>
<name>A0A4P7SNA4_9CELL</name>
<keyword evidence="1" id="KW-0812">Transmembrane</keyword>
<dbReference type="KEGG" id="celz:E5225_15465"/>
<dbReference type="EMBL" id="CP039291">
    <property type="protein sequence ID" value="QCB94746.1"/>
    <property type="molecule type" value="Genomic_DNA"/>
</dbReference>
<evidence type="ECO:0000313" key="2">
    <source>
        <dbReference type="EMBL" id="QCB94746.1"/>
    </source>
</evidence>
<gene>
    <name evidence="2" type="ORF">E5225_15465</name>
</gene>
<proteinExistence type="predicted"/>
<organism evidence="2 3">
    <name type="scientific">Cellulomonas shaoxiangyii</name>
    <dbReference type="NCBI Taxonomy" id="2566013"/>
    <lineage>
        <taxon>Bacteria</taxon>
        <taxon>Bacillati</taxon>
        <taxon>Actinomycetota</taxon>
        <taxon>Actinomycetes</taxon>
        <taxon>Micrococcales</taxon>
        <taxon>Cellulomonadaceae</taxon>
        <taxon>Cellulomonas</taxon>
    </lineage>
</organism>